<dbReference type="EMBL" id="JABBNB010000006">
    <property type="protein sequence ID" value="NMO01004.1"/>
    <property type="molecule type" value="Genomic_DNA"/>
</dbReference>
<evidence type="ECO:0000256" key="1">
    <source>
        <dbReference type="SAM" id="Phobius"/>
    </source>
</evidence>
<proteinExistence type="predicted"/>
<keyword evidence="3" id="KW-1185">Reference proteome</keyword>
<protein>
    <submittedName>
        <fullName evidence="2">Uncharacterized protein</fullName>
    </submittedName>
</protein>
<dbReference type="Proteomes" id="UP000550729">
    <property type="component" value="Unassembled WGS sequence"/>
</dbReference>
<keyword evidence="1" id="KW-0812">Transmembrane</keyword>
<dbReference type="AlphaFoldDB" id="A0A848KPP9"/>
<comment type="caution">
    <text evidence="2">The sequence shown here is derived from an EMBL/GenBank/DDBJ whole genome shotgun (WGS) entry which is preliminary data.</text>
</comment>
<gene>
    <name evidence="2" type="ORF">HH308_07220</name>
</gene>
<keyword evidence="1" id="KW-0472">Membrane</keyword>
<sequence>MNETEKARRAPVLVIIGVIALLVSAWGLAGGGALPDGVSRLWVLVGVAVVVGIGMVVLGAKSG</sequence>
<name>A0A848KPP9_9ACTN</name>
<dbReference type="RefSeq" id="WP_170193516.1">
    <property type="nucleotide sequence ID" value="NZ_JABBNB010000006.1"/>
</dbReference>
<evidence type="ECO:0000313" key="2">
    <source>
        <dbReference type="EMBL" id="NMO01004.1"/>
    </source>
</evidence>
<reference evidence="2 3" key="1">
    <citation type="submission" date="2020-04" db="EMBL/GenBank/DDBJ databases">
        <title>Gordonia sp. nov. TBRC 11910.</title>
        <authorList>
            <person name="Suriyachadkun C."/>
        </authorList>
    </citation>
    <scope>NUCLEOTIDE SEQUENCE [LARGE SCALE GENOMIC DNA]</scope>
    <source>
        <strain evidence="2 3">TBRC 11910</strain>
    </source>
</reference>
<accession>A0A848KPP9</accession>
<feature type="transmembrane region" description="Helical" evidence="1">
    <location>
        <begin position="41"/>
        <end position="60"/>
    </location>
</feature>
<feature type="transmembrane region" description="Helical" evidence="1">
    <location>
        <begin position="12"/>
        <end position="29"/>
    </location>
</feature>
<keyword evidence="1" id="KW-1133">Transmembrane helix</keyword>
<organism evidence="2 3">
    <name type="scientific">Gordonia asplenii</name>
    <dbReference type="NCBI Taxonomy" id="2725283"/>
    <lineage>
        <taxon>Bacteria</taxon>
        <taxon>Bacillati</taxon>
        <taxon>Actinomycetota</taxon>
        <taxon>Actinomycetes</taxon>
        <taxon>Mycobacteriales</taxon>
        <taxon>Gordoniaceae</taxon>
        <taxon>Gordonia</taxon>
    </lineage>
</organism>
<evidence type="ECO:0000313" key="3">
    <source>
        <dbReference type="Proteomes" id="UP000550729"/>
    </source>
</evidence>